<dbReference type="GO" id="GO:0005576">
    <property type="term" value="C:extracellular region"/>
    <property type="evidence" value="ECO:0007669"/>
    <property type="project" value="UniProtKB-SubCell"/>
</dbReference>
<dbReference type="GO" id="GO:0042742">
    <property type="term" value="P:defense response to bacterium"/>
    <property type="evidence" value="ECO:0007669"/>
    <property type="project" value="UniProtKB-UniRule"/>
</dbReference>
<evidence type="ECO:0000259" key="7">
    <source>
        <dbReference type="Pfam" id="PF13841"/>
    </source>
</evidence>
<comment type="subcellular location">
    <subcellularLocation>
        <location evidence="1 6">Secreted</location>
    </subcellularLocation>
</comment>
<accession>A0A5F9DI95</accession>
<comment type="function">
    <text evidence="6">Has antibacterial activity.</text>
</comment>
<evidence type="ECO:0000256" key="3">
    <source>
        <dbReference type="ARBA" id="ARBA00022525"/>
    </source>
</evidence>
<dbReference type="EMBL" id="AAGW02060515">
    <property type="status" value="NOT_ANNOTATED_CDS"/>
    <property type="molecule type" value="Genomic_DNA"/>
</dbReference>
<keyword evidence="6" id="KW-0211">Defensin</keyword>
<dbReference type="InParanoid" id="A0A5F9DI95"/>
<protein>
    <recommendedName>
        <fullName evidence="6">Beta-defensin</fullName>
    </recommendedName>
</protein>
<evidence type="ECO:0000256" key="4">
    <source>
        <dbReference type="ARBA" id="ARBA00022729"/>
    </source>
</evidence>
<dbReference type="SMR" id="A0A5F9DI95"/>
<keyword evidence="3 6" id="KW-0964">Secreted</keyword>
<dbReference type="AlphaFoldDB" id="A0A5F9DI95"/>
<keyword evidence="4 6" id="KW-0732">Signal</keyword>
<dbReference type="STRING" id="9986.ENSOCUP00000045332"/>
<dbReference type="Pfam" id="PF13841">
    <property type="entry name" value="Defensin_beta_2"/>
    <property type="match status" value="1"/>
</dbReference>
<dbReference type="Bgee" id="ENSOCUG00000028985">
    <property type="expression patterns" value="Expressed in blood and 11 other cell types or tissues"/>
</dbReference>
<evidence type="ECO:0000256" key="5">
    <source>
        <dbReference type="ARBA" id="ARBA00023157"/>
    </source>
</evidence>
<organism evidence="8 9">
    <name type="scientific">Oryctolagus cuniculus</name>
    <name type="common">Rabbit</name>
    <dbReference type="NCBI Taxonomy" id="9986"/>
    <lineage>
        <taxon>Eukaryota</taxon>
        <taxon>Metazoa</taxon>
        <taxon>Chordata</taxon>
        <taxon>Craniata</taxon>
        <taxon>Vertebrata</taxon>
        <taxon>Euteleostomi</taxon>
        <taxon>Mammalia</taxon>
        <taxon>Eutheria</taxon>
        <taxon>Euarchontoglires</taxon>
        <taxon>Glires</taxon>
        <taxon>Lagomorpha</taxon>
        <taxon>Leporidae</taxon>
        <taxon>Oryctolagus</taxon>
    </lineage>
</organism>
<name>A0A5F9DI95_RABIT</name>
<evidence type="ECO:0000313" key="9">
    <source>
        <dbReference type="Proteomes" id="UP000001811"/>
    </source>
</evidence>
<evidence type="ECO:0000313" key="8">
    <source>
        <dbReference type="Ensembl" id="ENSOCUP00000045332.1"/>
    </source>
</evidence>
<keyword evidence="6" id="KW-0929">Antimicrobial</keyword>
<dbReference type="GO" id="GO:0045087">
    <property type="term" value="P:innate immune response"/>
    <property type="evidence" value="ECO:0007669"/>
    <property type="project" value="InterPro"/>
</dbReference>
<reference evidence="8" key="3">
    <citation type="submission" date="2025-09" db="UniProtKB">
        <authorList>
            <consortium name="Ensembl"/>
        </authorList>
    </citation>
    <scope>IDENTIFICATION</scope>
    <source>
        <strain evidence="8">Thorbecke</strain>
    </source>
</reference>
<proteinExistence type="inferred from homology"/>
<feature type="chain" id="PRO_5023969092" description="Beta-defensin" evidence="6">
    <location>
        <begin position="24"/>
        <end position="94"/>
    </location>
</feature>
<dbReference type="InterPro" id="IPR025933">
    <property type="entry name" value="Beta_defensin_dom"/>
</dbReference>
<dbReference type="Proteomes" id="UP000001811">
    <property type="component" value="Chromosome 4"/>
</dbReference>
<evidence type="ECO:0000256" key="1">
    <source>
        <dbReference type="ARBA" id="ARBA00004613"/>
    </source>
</evidence>
<keyword evidence="5" id="KW-1015">Disulfide bond</keyword>
<keyword evidence="6" id="KW-0044">Antibiotic</keyword>
<feature type="domain" description="Beta-defensin" evidence="7">
    <location>
        <begin position="40"/>
        <end position="68"/>
    </location>
</feature>
<dbReference type="Ensembl" id="ENSOCUT00000033068.2">
    <property type="protein sequence ID" value="ENSOCUP00000045332.1"/>
    <property type="gene ID" value="ENSOCUG00000028985.2"/>
</dbReference>
<dbReference type="GeneTree" id="ENSGT00390000001502"/>
<evidence type="ECO:0000256" key="2">
    <source>
        <dbReference type="ARBA" id="ARBA00007371"/>
    </source>
</evidence>
<reference evidence="8 9" key="1">
    <citation type="journal article" date="2011" name="Nature">
        <title>A high-resolution map of human evolutionary constraint using 29 mammals.</title>
        <authorList>
            <person name="Lindblad-Toh K."/>
            <person name="Garber M."/>
            <person name="Zuk O."/>
            <person name="Lin M.F."/>
            <person name="Parker B.J."/>
            <person name="Washietl S."/>
            <person name="Kheradpour P."/>
            <person name="Ernst J."/>
            <person name="Jordan G."/>
            <person name="Mauceli E."/>
            <person name="Ward L.D."/>
            <person name="Lowe C.B."/>
            <person name="Holloway A.K."/>
            <person name="Clamp M."/>
            <person name="Gnerre S."/>
            <person name="Alfoldi J."/>
            <person name="Beal K."/>
            <person name="Chang J."/>
            <person name="Clawson H."/>
            <person name="Cuff J."/>
            <person name="Di Palma F."/>
            <person name="Fitzgerald S."/>
            <person name="Flicek P."/>
            <person name="Guttman M."/>
            <person name="Hubisz M.J."/>
            <person name="Jaffe D.B."/>
            <person name="Jungreis I."/>
            <person name="Kent W.J."/>
            <person name="Kostka D."/>
            <person name="Lara M."/>
            <person name="Martins A.L."/>
            <person name="Massingham T."/>
            <person name="Moltke I."/>
            <person name="Raney B.J."/>
            <person name="Rasmussen M.D."/>
            <person name="Robinson J."/>
            <person name="Stark A."/>
            <person name="Vilella A.J."/>
            <person name="Wen J."/>
            <person name="Xie X."/>
            <person name="Zody M.C."/>
            <person name="Baldwin J."/>
            <person name="Bloom T."/>
            <person name="Chin C.W."/>
            <person name="Heiman D."/>
            <person name="Nicol R."/>
            <person name="Nusbaum C."/>
            <person name="Young S."/>
            <person name="Wilkinson J."/>
            <person name="Worley K.C."/>
            <person name="Kovar C.L."/>
            <person name="Muzny D.M."/>
            <person name="Gibbs R.A."/>
            <person name="Cree A."/>
            <person name="Dihn H.H."/>
            <person name="Fowler G."/>
            <person name="Jhangiani S."/>
            <person name="Joshi V."/>
            <person name="Lee S."/>
            <person name="Lewis L.R."/>
            <person name="Nazareth L.V."/>
            <person name="Okwuonu G."/>
            <person name="Santibanez J."/>
            <person name="Warren W.C."/>
            <person name="Mardis E.R."/>
            <person name="Weinstock G.M."/>
            <person name="Wilson R.K."/>
            <person name="Delehaunty K."/>
            <person name="Dooling D."/>
            <person name="Fronik C."/>
            <person name="Fulton L."/>
            <person name="Fulton B."/>
            <person name="Graves T."/>
            <person name="Minx P."/>
            <person name="Sodergren E."/>
            <person name="Birney E."/>
            <person name="Margulies E.H."/>
            <person name="Herrero J."/>
            <person name="Green E.D."/>
            <person name="Haussler D."/>
            <person name="Siepel A."/>
            <person name="Goldman N."/>
            <person name="Pollard K.S."/>
            <person name="Pedersen J.S."/>
            <person name="Lander E.S."/>
            <person name="Kellis M."/>
        </authorList>
    </citation>
    <scope>NUCLEOTIDE SEQUENCE [LARGE SCALE GENOMIC DNA]</scope>
    <source>
        <strain evidence="8 9">Thorbecke inbred</strain>
    </source>
</reference>
<reference evidence="8" key="2">
    <citation type="submission" date="2025-08" db="UniProtKB">
        <authorList>
            <consortium name="Ensembl"/>
        </authorList>
    </citation>
    <scope>IDENTIFICATION</scope>
    <source>
        <strain evidence="8">Thorbecke</strain>
    </source>
</reference>
<feature type="signal peptide" evidence="6">
    <location>
        <begin position="1"/>
        <end position="23"/>
    </location>
</feature>
<gene>
    <name evidence="8" type="primary">DEFB116</name>
</gene>
<keyword evidence="9" id="KW-1185">Reference proteome</keyword>
<comment type="similarity">
    <text evidence="2 6">Belongs to the beta-defensin family.</text>
</comment>
<evidence type="ECO:0000256" key="6">
    <source>
        <dbReference type="RuleBase" id="RU231113"/>
    </source>
</evidence>
<sequence>TAAMKPYLVVITTLLILVQNAPGGLFRSHSDKSEEPWDPCELYQGRCRNACREDELQHFTCPHAYKCCLKFTTKREHHATARGSVTPAPSFPQS</sequence>